<sequence>MELIIDLIATVDALQLPEFGEITKGFREEEGEENRTGLGGAAPCVVKGMRFGCSEEGGNYSARHAKIL</sequence>
<reference evidence="2" key="1">
    <citation type="journal article" date="2005" name="Nature">
        <title>The map-based sequence of the rice genome.</title>
        <authorList>
            <consortium name="International rice genome sequencing project (IRGSP)"/>
            <person name="Matsumoto T."/>
            <person name="Wu J."/>
            <person name="Kanamori H."/>
            <person name="Katayose Y."/>
            <person name="Fujisawa M."/>
            <person name="Namiki N."/>
            <person name="Mizuno H."/>
            <person name="Yamamoto K."/>
            <person name="Antonio B.A."/>
            <person name="Baba T."/>
            <person name="Sakata K."/>
            <person name="Nagamura Y."/>
            <person name="Aoki H."/>
            <person name="Arikawa K."/>
            <person name="Arita K."/>
            <person name="Bito T."/>
            <person name="Chiden Y."/>
            <person name="Fujitsuka N."/>
            <person name="Fukunaka R."/>
            <person name="Hamada M."/>
            <person name="Harada C."/>
            <person name="Hayashi A."/>
            <person name="Hijishita S."/>
            <person name="Honda M."/>
            <person name="Hosokawa S."/>
            <person name="Ichikawa Y."/>
            <person name="Idonuma A."/>
            <person name="Iijima M."/>
            <person name="Ikeda M."/>
            <person name="Ikeno M."/>
            <person name="Ito K."/>
            <person name="Ito S."/>
            <person name="Ito T."/>
            <person name="Ito Y."/>
            <person name="Ito Y."/>
            <person name="Iwabuchi A."/>
            <person name="Kamiya K."/>
            <person name="Karasawa W."/>
            <person name="Kurita K."/>
            <person name="Katagiri S."/>
            <person name="Kikuta A."/>
            <person name="Kobayashi H."/>
            <person name="Kobayashi N."/>
            <person name="Machita K."/>
            <person name="Maehara T."/>
            <person name="Masukawa M."/>
            <person name="Mizubayashi T."/>
            <person name="Mukai Y."/>
            <person name="Nagasaki H."/>
            <person name="Nagata Y."/>
            <person name="Naito S."/>
            <person name="Nakashima M."/>
            <person name="Nakama Y."/>
            <person name="Nakamichi Y."/>
            <person name="Nakamura M."/>
            <person name="Meguro A."/>
            <person name="Negishi M."/>
            <person name="Ohta I."/>
            <person name="Ohta T."/>
            <person name="Okamoto M."/>
            <person name="Ono N."/>
            <person name="Saji S."/>
            <person name="Sakaguchi M."/>
            <person name="Sakai K."/>
            <person name="Shibata M."/>
            <person name="Shimokawa T."/>
            <person name="Song J."/>
            <person name="Takazaki Y."/>
            <person name="Terasawa K."/>
            <person name="Tsugane M."/>
            <person name="Tsuji K."/>
            <person name="Ueda S."/>
            <person name="Waki K."/>
            <person name="Yamagata H."/>
            <person name="Yamamoto M."/>
            <person name="Yamamoto S."/>
            <person name="Yamane H."/>
            <person name="Yoshiki S."/>
            <person name="Yoshihara R."/>
            <person name="Yukawa K."/>
            <person name="Zhong H."/>
            <person name="Yano M."/>
            <person name="Yuan Q."/>
            <person name="Ouyang S."/>
            <person name="Liu J."/>
            <person name="Jones K.M."/>
            <person name="Gansberger K."/>
            <person name="Moffat K."/>
            <person name="Hill J."/>
            <person name="Bera J."/>
            <person name="Fadrosh D."/>
            <person name="Jin S."/>
            <person name="Johri S."/>
            <person name="Kim M."/>
            <person name="Overton L."/>
            <person name="Reardon M."/>
            <person name="Tsitrin T."/>
            <person name="Vuong H."/>
            <person name="Weaver B."/>
            <person name="Ciecko A."/>
            <person name="Tallon L."/>
            <person name="Jackson J."/>
            <person name="Pai G."/>
            <person name="Aken S.V."/>
            <person name="Utterback T."/>
            <person name="Reidmuller S."/>
            <person name="Feldblyum T."/>
            <person name="Hsiao J."/>
            <person name="Zismann V."/>
            <person name="Iobst S."/>
            <person name="de Vazeille A.R."/>
            <person name="Buell C.R."/>
            <person name="Ying K."/>
            <person name="Li Y."/>
            <person name="Lu T."/>
            <person name="Huang Y."/>
            <person name="Zhao Q."/>
            <person name="Feng Q."/>
            <person name="Zhang L."/>
            <person name="Zhu J."/>
            <person name="Weng Q."/>
            <person name="Mu J."/>
            <person name="Lu Y."/>
            <person name="Fan D."/>
            <person name="Liu Y."/>
            <person name="Guan J."/>
            <person name="Zhang Y."/>
            <person name="Yu S."/>
            <person name="Liu X."/>
            <person name="Zhang Y."/>
            <person name="Hong G."/>
            <person name="Han B."/>
            <person name="Choisne N."/>
            <person name="Demange N."/>
            <person name="Orjeda G."/>
            <person name="Samain S."/>
            <person name="Cattolico L."/>
            <person name="Pelletier E."/>
            <person name="Couloux A."/>
            <person name="Segurens B."/>
            <person name="Wincker P."/>
            <person name="D'Hont A."/>
            <person name="Scarpelli C."/>
            <person name="Weissenbach J."/>
            <person name="Salanoubat M."/>
            <person name="Quetier F."/>
            <person name="Yu Y."/>
            <person name="Kim H.R."/>
            <person name="Rambo T."/>
            <person name="Currie J."/>
            <person name="Collura K."/>
            <person name="Luo M."/>
            <person name="Yang T."/>
            <person name="Ammiraju J.S.S."/>
            <person name="Engler F."/>
            <person name="Soderlund C."/>
            <person name="Wing R.A."/>
            <person name="Palmer L.E."/>
            <person name="de la Bastide M."/>
            <person name="Spiegel L."/>
            <person name="Nascimento L."/>
            <person name="Zutavern T."/>
            <person name="O'Shaughnessy A."/>
            <person name="Dike S."/>
            <person name="Dedhia N."/>
            <person name="Preston R."/>
            <person name="Balija V."/>
            <person name="McCombie W.R."/>
            <person name="Chow T."/>
            <person name="Chen H."/>
            <person name="Chung M."/>
            <person name="Chen C."/>
            <person name="Shaw J."/>
            <person name="Wu H."/>
            <person name="Hsiao K."/>
            <person name="Chao Y."/>
            <person name="Chu M."/>
            <person name="Cheng C."/>
            <person name="Hour A."/>
            <person name="Lee P."/>
            <person name="Lin S."/>
            <person name="Lin Y."/>
            <person name="Liou J."/>
            <person name="Liu S."/>
            <person name="Hsing Y."/>
            <person name="Raghuvanshi S."/>
            <person name="Mohanty A."/>
            <person name="Bharti A.K."/>
            <person name="Gaur A."/>
            <person name="Gupta V."/>
            <person name="Kumar D."/>
            <person name="Ravi V."/>
            <person name="Vij S."/>
            <person name="Kapur A."/>
            <person name="Khurana P."/>
            <person name="Khurana P."/>
            <person name="Khurana J.P."/>
            <person name="Tyagi A.K."/>
            <person name="Gaikwad K."/>
            <person name="Singh A."/>
            <person name="Dalal V."/>
            <person name="Srivastava S."/>
            <person name="Dixit A."/>
            <person name="Pal A.K."/>
            <person name="Ghazi I.A."/>
            <person name="Yadav M."/>
            <person name="Pandit A."/>
            <person name="Bhargava A."/>
            <person name="Sureshbabu K."/>
            <person name="Batra K."/>
            <person name="Sharma T.R."/>
            <person name="Mohapatra T."/>
            <person name="Singh N.K."/>
            <person name="Messing J."/>
            <person name="Nelson A.B."/>
            <person name="Fuks G."/>
            <person name="Kavchok S."/>
            <person name="Keizer G."/>
            <person name="Linton E."/>
            <person name="Llaca V."/>
            <person name="Song R."/>
            <person name="Tanyolac B."/>
            <person name="Young S."/>
            <person name="Ho-Il K."/>
            <person name="Hahn J.H."/>
            <person name="Sangsakoo G."/>
            <person name="Vanavichit A."/>
            <person name="de Mattos Luiz.A.T."/>
            <person name="Zimmer P.D."/>
            <person name="Malone G."/>
            <person name="Dellagostin O."/>
            <person name="de Oliveira A.C."/>
            <person name="Bevan M."/>
            <person name="Bancroft I."/>
            <person name="Minx P."/>
            <person name="Cordum H."/>
            <person name="Wilson R."/>
            <person name="Cheng Z."/>
            <person name="Jin W."/>
            <person name="Jiang J."/>
            <person name="Leong S.A."/>
            <person name="Iwama H."/>
            <person name="Gojobori T."/>
            <person name="Itoh T."/>
            <person name="Niimura Y."/>
            <person name="Fujii Y."/>
            <person name="Habara T."/>
            <person name="Sakai H."/>
            <person name="Sato Y."/>
            <person name="Wilson G."/>
            <person name="Kumar K."/>
            <person name="McCouch S."/>
            <person name="Juretic N."/>
            <person name="Hoen D."/>
            <person name="Wright S."/>
            <person name="Bruskiewich R."/>
            <person name="Bureau T."/>
            <person name="Miyao A."/>
            <person name="Hirochika H."/>
            <person name="Nishikawa T."/>
            <person name="Kadowaki K."/>
            <person name="Sugiura M."/>
            <person name="Burr B."/>
            <person name="Sasaki T."/>
        </authorList>
    </citation>
    <scope>NUCLEOTIDE SEQUENCE [LARGE SCALE GENOMIC DNA]</scope>
    <source>
        <strain evidence="2">cv. Nipponbare</strain>
    </source>
</reference>
<reference evidence="2" key="2">
    <citation type="journal article" date="2008" name="Nucleic Acids Res.">
        <title>The rice annotation project database (RAP-DB): 2008 update.</title>
        <authorList>
            <consortium name="The rice annotation project (RAP)"/>
        </authorList>
    </citation>
    <scope>GENOME REANNOTATION</scope>
    <source>
        <strain evidence="2">cv. Nipponbare</strain>
    </source>
</reference>
<accession>Q6ZG73</accession>
<evidence type="ECO:0000313" key="2">
    <source>
        <dbReference type="Proteomes" id="UP000000763"/>
    </source>
</evidence>
<gene>
    <name evidence="1" type="primary">OJ1008_E02.12</name>
</gene>
<name>Q6ZG73_ORYSJ</name>
<organism evidence="1 2">
    <name type="scientific">Oryza sativa subsp. japonica</name>
    <name type="common">Rice</name>
    <dbReference type="NCBI Taxonomy" id="39947"/>
    <lineage>
        <taxon>Eukaryota</taxon>
        <taxon>Viridiplantae</taxon>
        <taxon>Streptophyta</taxon>
        <taxon>Embryophyta</taxon>
        <taxon>Tracheophyta</taxon>
        <taxon>Spermatophyta</taxon>
        <taxon>Magnoliopsida</taxon>
        <taxon>Liliopsida</taxon>
        <taxon>Poales</taxon>
        <taxon>Poaceae</taxon>
        <taxon>BOP clade</taxon>
        <taxon>Oryzoideae</taxon>
        <taxon>Oryzeae</taxon>
        <taxon>Oryzinae</taxon>
        <taxon>Oryza</taxon>
        <taxon>Oryza sativa</taxon>
    </lineage>
</organism>
<evidence type="ECO:0000313" key="1">
    <source>
        <dbReference type="EMBL" id="BAD16984.1"/>
    </source>
</evidence>
<dbReference type="AlphaFoldDB" id="Q6ZG73"/>
<protein>
    <submittedName>
        <fullName evidence="1">Uncharacterized protein</fullName>
    </submittedName>
</protein>
<proteinExistence type="predicted"/>
<dbReference type="Proteomes" id="UP000000763">
    <property type="component" value="Chromosome 2"/>
</dbReference>
<dbReference type="EMBL" id="AP004151">
    <property type="protein sequence ID" value="BAD16984.1"/>
    <property type="molecule type" value="Genomic_DNA"/>
</dbReference>